<dbReference type="InterPro" id="IPR046341">
    <property type="entry name" value="SET_dom_sf"/>
</dbReference>
<sequence>PYGRGAQLSLALALSGELASGAASPWSPYLQSLPREIQGIPLFWNGGARNGSQHTQNGSPIEWLNGTEAAKILFDSGDSQTSLVSEIDEYYEQFAQPVFSRAFASSPEKIPSLHEFYHAFALVSSRSFLVDAYQGLCMVPIADAFNHAQENHVHLESDFDVCPECGSLQRCLHDDTLQQPVPRSVNPDNAYDSDNFYEMVSNVAIPPNVEIFNTYGETLSNAQLLVQYGFILDVNENDCLTWTSTELAQFSENYLSASGTSWRWNTIGGLSQFNALLGSLTSLPWDSISHSEMVHLDRVQPFSLNGDASVSHGLWLYFALLLCLMTTPLDHHSTNAVVSFLEDLFQRQLAFEQLLTGEQTPPPVLDDDNIGAAPFSVILELAGLLALLCRTRAARTGKAGVQTAELGDMLDRLPNDMTPTRMVLSLALTERSLLDSCVSAWEACASLA</sequence>
<dbReference type="EMBL" id="JARJCW010000020">
    <property type="protein sequence ID" value="KAJ7214005.1"/>
    <property type="molecule type" value="Genomic_DNA"/>
</dbReference>
<dbReference type="CDD" id="cd10527">
    <property type="entry name" value="SET_LSMT"/>
    <property type="match status" value="1"/>
</dbReference>
<organism evidence="2 3">
    <name type="scientific">Mycena pura</name>
    <dbReference type="NCBI Taxonomy" id="153505"/>
    <lineage>
        <taxon>Eukaryota</taxon>
        <taxon>Fungi</taxon>
        <taxon>Dikarya</taxon>
        <taxon>Basidiomycota</taxon>
        <taxon>Agaricomycotina</taxon>
        <taxon>Agaricomycetes</taxon>
        <taxon>Agaricomycetidae</taxon>
        <taxon>Agaricales</taxon>
        <taxon>Marasmiineae</taxon>
        <taxon>Mycenaceae</taxon>
        <taxon>Mycena</taxon>
    </lineage>
</organism>
<dbReference type="PANTHER" id="PTHR13271:SF34">
    <property type="entry name" value="N-LYSINE METHYLTRANSFERASE SETD6"/>
    <property type="match status" value="1"/>
</dbReference>
<feature type="chain" id="PRO_5042156313" evidence="1">
    <location>
        <begin position="24"/>
        <end position="448"/>
    </location>
</feature>
<name>A0AAD6VIJ6_9AGAR</name>
<evidence type="ECO:0000256" key="1">
    <source>
        <dbReference type="SAM" id="SignalP"/>
    </source>
</evidence>
<dbReference type="AlphaFoldDB" id="A0AAD6VIJ6"/>
<feature type="signal peptide" evidence="1">
    <location>
        <begin position="1"/>
        <end position="23"/>
    </location>
</feature>
<keyword evidence="1" id="KW-0732">Signal</keyword>
<dbReference type="GO" id="GO:0016279">
    <property type="term" value="F:protein-lysine N-methyltransferase activity"/>
    <property type="evidence" value="ECO:0007669"/>
    <property type="project" value="TreeGrafter"/>
</dbReference>
<keyword evidence="3" id="KW-1185">Reference proteome</keyword>
<gene>
    <name evidence="2" type="ORF">GGX14DRAFT_360421</name>
</gene>
<dbReference type="GO" id="GO:0005634">
    <property type="term" value="C:nucleus"/>
    <property type="evidence" value="ECO:0007669"/>
    <property type="project" value="TreeGrafter"/>
</dbReference>
<evidence type="ECO:0000313" key="2">
    <source>
        <dbReference type="EMBL" id="KAJ7214005.1"/>
    </source>
</evidence>
<dbReference type="SUPFAM" id="SSF82199">
    <property type="entry name" value="SET domain"/>
    <property type="match status" value="1"/>
</dbReference>
<dbReference type="Proteomes" id="UP001219525">
    <property type="component" value="Unassembled WGS sequence"/>
</dbReference>
<protein>
    <submittedName>
        <fullName evidence="2">SET domain-containing protein</fullName>
    </submittedName>
</protein>
<accession>A0AAD6VIJ6</accession>
<dbReference type="Gene3D" id="3.90.1410.10">
    <property type="entry name" value="set domain protein methyltransferase, domain 1"/>
    <property type="match status" value="1"/>
</dbReference>
<reference evidence="2" key="1">
    <citation type="submission" date="2023-03" db="EMBL/GenBank/DDBJ databases">
        <title>Massive genome expansion in bonnet fungi (Mycena s.s.) driven by repeated elements and novel gene families across ecological guilds.</title>
        <authorList>
            <consortium name="Lawrence Berkeley National Laboratory"/>
            <person name="Harder C.B."/>
            <person name="Miyauchi S."/>
            <person name="Viragh M."/>
            <person name="Kuo A."/>
            <person name="Thoen E."/>
            <person name="Andreopoulos B."/>
            <person name="Lu D."/>
            <person name="Skrede I."/>
            <person name="Drula E."/>
            <person name="Henrissat B."/>
            <person name="Morin E."/>
            <person name="Kohler A."/>
            <person name="Barry K."/>
            <person name="LaButti K."/>
            <person name="Morin E."/>
            <person name="Salamov A."/>
            <person name="Lipzen A."/>
            <person name="Mereny Z."/>
            <person name="Hegedus B."/>
            <person name="Baldrian P."/>
            <person name="Stursova M."/>
            <person name="Weitz H."/>
            <person name="Taylor A."/>
            <person name="Grigoriev I.V."/>
            <person name="Nagy L.G."/>
            <person name="Martin F."/>
            <person name="Kauserud H."/>
        </authorList>
    </citation>
    <scope>NUCLEOTIDE SEQUENCE</scope>
    <source>
        <strain evidence="2">9144</strain>
    </source>
</reference>
<feature type="non-terminal residue" evidence="2">
    <location>
        <position position="1"/>
    </location>
</feature>
<evidence type="ECO:0000313" key="3">
    <source>
        <dbReference type="Proteomes" id="UP001219525"/>
    </source>
</evidence>
<proteinExistence type="predicted"/>
<dbReference type="PANTHER" id="PTHR13271">
    <property type="entry name" value="UNCHARACTERIZED PUTATIVE METHYLTRANSFERASE"/>
    <property type="match status" value="1"/>
</dbReference>
<comment type="caution">
    <text evidence="2">The sequence shown here is derived from an EMBL/GenBank/DDBJ whole genome shotgun (WGS) entry which is preliminary data.</text>
</comment>
<dbReference type="InterPro" id="IPR050600">
    <property type="entry name" value="SETD3_SETD6_MTase"/>
</dbReference>